<keyword evidence="4" id="KW-1133">Transmembrane helix</keyword>
<dbReference type="SMART" id="SM00421">
    <property type="entry name" value="HTH_LUXR"/>
    <property type="match status" value="1"/>
</dbReference>
<dbReference type="STRING" id="29367.CLPUN_17960"/>
<keyword evidence="3" id="KW-0804">Transcription</keyword>
<dbReference type="PRINTS" id="PR00038">
    <property type="entry name" value="HTHLUXR"/>
</dbReference>
<evidence type="ECO:0000313" key="7">
    <source>
        <dbReference type="Proteomes" id="UP000190890"/>
    </source>
</evidence>
<gene>
    <name evidence="6" type="primary">malT_2</name>
    <name evidence="6" type="ORF">CLPUN_17960</name>
</gene>
<sequence length="822" mass="95760">MINSILRPKIVHRKRIEIRLNGIFQVPIFFICGPMGYGKTTAVKIFLEKKKEISVVWFNGDNEENDDIWMWHKFASSIKKSNLKMSERLINFGIPKSSMDNHRIIEAIREEIHQKTVLVIDDWDDKRTVFIKSLLKAIALEGINDLHIVIISRNRPKEEYIELEAKQKCIVMGQDDIAFTFDETVEFFETNGVMLQEKEKQKVYEYTGGWASATYLALLQYYDEYSFDNIPKATELIKTAVYDKFDETTKKIILKLSLVESFTLDQAVYITEDEKCSFVIKKLISNNCFIKYDRKSKVYTLHSILKSALEEELIYSNIDFNKVNNTTGDWYSKNNEDIQAIEYYYKAKNFQRIMDLIERNYTIKLTNLWGKIINSVFKELSMEEKIARPIAYLTYIFFYIIYEDSKIGKNLLYEAKMIYEEDENLKDKKQVLGEIAFLESVLMINDAKKMTHYHKKAYELFEGGTSNIANNKMPVSLGSPHFLCLYHNKEGKLKEIVECFEEEIDYFIHISNGGATGVKYLISGEYFFETGDLNKGELFAYKALHKAKTKNQTSIIICSLFLLMRIFVNKNDKFEAKNKFNNLIKEYENIDIPSFLNGGEIALGYIDGIVGNLNGMDNWTKNIKKNSMRIISPNVKMSYIIFGLAIILKGSYIELEVQAETMIEVYRVNNNIFGIIYAYIFDSIAKYNLYGIEQGKISLLKAINLAKEDHIIMCFVELAPHILHILKTFEKEDEYVKILIPKCEEFYKIYMKDYIENKQIELTPRELQVMKLVYEGYKQSEISTKLHIALITVKKHIASVYSKLNVKNKTIAINILKEKGII</sequence>
<dbReference type="InterPro" id="IPR016032">
    <property type="entry name" value="Sig_transdc_resp-reg_C-effctor"/>
</dbReference>
<dbReference type="Pfam" id="PF25873">
    <property type="entry name" value="WHD_MalT"/>
    <property type="match status" value="1"/>
</dbReference>
<keyword evidence="4" id="KW-0472">Membrane</keyword>
<evidence type="ECO:0000313" key="6">
    <source>
        <dbReference type="EMBL" id="OOM78748.1"/>
    </source>
</evidence>
<dbReference type="PANTHER" id="PTHR44688">
    <property type="entry name" value="DNA-BINDING TRANSCRIPTIONAL ACTIVATOR DEVR_DOSR"/>
    <property type="match status" value="1"/>
</dbReference>
<dbReference type="AlphaFoldDB" id="A0A1S8TLU9"/>
<accession>A0A1S8TLU9</accession>
<reference evidence="6 7" key="1">
    <citation type="submission" date="2016-05" db="EMBL/GenBank/DDBJ databases">
        <title>Microbial solvent formation.</title>
        <authorList>
            <person name="Poehlein A."/>
            <person name="Montoya Solano J.D."/>
            <person name="Flitsch S."/>
            <person name="Krabben P."/>
            <person name="Duerre P."/>
            <person name="Daniel R."/>
        </authorList>
    </citation>
    <scope>NUCLEOTIDE SEQUENCE [LARGE SCALE GENOMIC DNA]</scope>
    <source>
        <strain evidence="6 7">DSM 2619</strain>
    </source>
</reference>
<dbReference type="OrthoDB" id="1137593at2"/>
<evidence type="ECO:0000256" key="4">
    <source>
        <dbReference type="SAM" id="Phobius"/>
    </source>
</evidence>
<keyword evidence="7" id="KW-1185">Reference proteome</keyword>
<dbReference type="Gene3D" id="3.40.50.300">
    <property type="entry name" value="P-loop containing nucleotide triphosphate hydrolases"/>
    <property type="match status" value="1"/>
</dbReference>
<keyword evidence="1" id="KW-0805">Transcription regulation</keyword>
<name>A0A1S8TLU9_9CLOT</name>
<keyword evidence="4" id="KW-0812">Transmembrane</keyword>
<organism evidence="6 7">
    <name type="scientific">Clostridium puniceum</name>
    <dbReference type="NCBI Taxonomy" id="29367"/>
    <lineage>
        <taxon>Bacteria</taxon>
        <taxon>Bacillati</taxon>
        <taxon>Bacillota</taxon>
        <taxon>Clostridia</taxon>
        <taxon>Eubacteriales</taxon>
        <taxon>Clostridiaceae</taxon>
        <taxon>Clostridium</taxon>
    </lineage>
</organism>
<dbReference type="InterPro" id="IPR036388">
    <property type="entry name" value="WH-like_DNA-bd_sf"/>
</dbReference>
<dbReference type="EMBL" id="LZZM01000119">
    <property type="protein sequence ID" value="OOM78748.1"/>
    <property type="molecule type" value="Genomic_DNA"/>
</dbReference>
<proteinExistence type="predicted"/>
<evidence type="ECO:0000259" key="5">
    <source>
        <dbReference type="PROSITE" id="PS50043"/>
    </source>
</evidence>
<dbReference type="InterPro" id="IPR000792">
    <property type="entry name" value="Tscrpt_reg_LuxR_C"/>
</dbReference>
<dbReference type="GO" id="GO:0003677">
    <property type="term" value="F:DNA binding"/>
    <property type="evidence" value="ECO:0007669"/>
    <property type="project" value="UniProtKB-KW"/>
</dbReference>
<dbReference type="InterPro" id="IPR059106">
    <property type="entry name" value="WHD_MalT"/>
</dbReference>
<feature type="domain" description="HTH luxR-type" evidence="5">
    <location>
        <begin position="755"/>
        <end position="820"/>
    </location>
</feature>
<dbReference type="Proteomes" id="UP000190890">
    <property type="component" value="Unassembled WGS sequence"/>
</dbReference>
<dbReference type="PROSITE" id="PS50043">
    <property type="entry name" value="HTH_LUXR_2"/>
    <property type="match status" value="1"/>
</dbReference>
<dbReference type="SUPFAM" id="SSF46894">
    <property type="entry name" value="C-terminal effector domain of the bipartite response regulators"/>
    <property type="match status" value="1"/>
</dbReference>
<evidence type="ECO:0000256" key="3">
    <source>
        <dbReference type="ARBA" id="ARBA00023163"/>
    </source>
</evidence>
<dbReference type="RefSeq" id="WP_077846963.1">
    <property type="nucleotide sequence ID" value="NZ_LZZM01000119.1"/>
</dbReference>
<dbReference type="CDD" id="cd06170">
    <property type="entry name" value="LuxR_C_like"/>
    <property type="match status" value="1"/>
</dbReference>
<dbReference type="GO" id="GO:0006355">
    <property type="term" value="P:regulation of DNA-templated transcription"/>
    <property type="evidence" value="ECO:0007669"/>
    <property type="project" value="InterPro"/>
</dbReference>
<dbReference type="PANTHER" id="PTHR44688:SF16">
    <property type="entry name" value="DNA-BINDING TRANSCRIPTIONAL ACTIVATOR DEVR_DOSR"/>
    <property type="match status" value="1"/>
</dbReference>
<keyword evidence="2" id="KW-0238">DNA-binding</keyword>
<dbReference type="SUPFAM" id="SSF52540">
    <property type="entry name" value="P-loop containing nucleoside triphosphate hydrolases"/>
    <property type="match status" value="1"/>
</dbReference>
<evidence type="ECO:0000256" key="1">
    <source>
        <dbReference type="ARBA" id="ARBA00023015"/>
    </source>
</evidence>
<feature type="transmembrane region" description="Helical" evidence="4">
    <location>
        <begin position="20"/>
        <end position="37"/>
    </location>
</feature>
<dbReference type="InterPro" id="IPR027417">
    <property type="entry name" value="P-loop_NTPase"/>
</dbReference>
<dbReference type="Pfam" id="PF00196">
    <property type="entry name" value="GerE"/>
    <property type="match status" value="1"/>
</dbReference>
<protein>
    <submittedName>
        <fullName evidence="6">HTH-type transcriptional regulator MalT</fullName>
    </submittedName>
</protein>
<evidence type="ECO:0000256" key="2">
    <source>
        <dbReference type="ARBA" id="ARBA00023125"/>
    </source>
</evidence>
<dbReference type="Gene3D" id="1.10.10.10">
    <property type="entry name" value="Winged helix-like DNA-binding domain superfamily/Winged helix DNA-binding domain"/>
    <property type="match status" value="1"/>
</dbReference>
<comment type="caution">
    <text evidence="6">The sequence shown here is derived from an EMBL/GenBank/DDBJ whole genome shotgun (WGS) entry which is preliminary data.</text>
</comment>